<sequence length="55" mass="6115">MLESTWPGIVRTVWEVDPAIVVYLTKHFKSPAAYAEVQNLVQSNASQVVNTLEAL</sequence>
<protein>
    <submittedName>
        <fullName evidence="1">Uncharacterized protein</fullName>
    </submittedName>
</protein>
<dbReference type="GeneID" id="64637329"/>
<name>A0A9P7AX63_9AGAM</name>
<organism evidence="1 2">
    <name type="scientific">Suillus subaureus</name>
    <dbReference type="NCBI Taxonomy" id="48587"/>
    <lineage>
        <taxon>Eukaryota</taxon>
        <taxon>Fungi</taxon>
        <taxon>Dikarya</taxon>
        <taxon>Basidiomycota</taxon>
        <taxon>Agaricomycotina</taxon>
        <taxon>Agaricomycetes</taxon>
        <taxon>Agaricomycetidae</taxon>
        <taxon>Boletales</taxon>
        <taxon>Suillineae</taxon>
        <taxon>Suillaceae</taxon>
        <taxon>Suillus</taxon>
    </lineage>
</organism>
<accession>A0A9P7AX63</accession>
<dbReference type="Proteomes" id="UP000807769">
    <property type="component" value="Unassembled WGS sequence"/>
</dbReference>
<keyword evidence="2" id="KW-1185">Reference proteome</keyword>
<evidence type="ECO:0000313" key="2">
    <source>
        <dbReference type="Proteomes" id="UP000807769"/>
    </source>
</evidence>
<reference evidence="1" key="1">
    <citation type="journal article" date="2020" name="New Phytol.">
        <title>Comparative genomics reveals dynamic genome evolution in host specialist ectomycorrhizal fungi.</title>
        <authorList>
            <person name="Lofgren L.A."/>
            <person name="Nguyen N.H."/>
            <person name="Vilgalys R."/>
            <person name="Ruytinx J."/>
            <person name="Liao H.L."/>
            <person name="Branco S."/>
            <person name="Kuo A."/>
            <person name="LaButti K."/>
            <person name="Lipzen A."/>
            <person name="Andreopoulos W."/>
            <person name="Pangilinan J."/>
            <person name="Riley R."/>
            <person name="Hundley H."/>
            <person name="Na H."/>
            <person name="Barry K."/>
            <person name="Grigoriev I.V."/>
            <person name="Stajich J.E."/>
            <person name="Kennedy P.G."/>
        </authorList>
    </citation>
    <scope>NUCLEOTIDE SEQUENCE</scope>
    <source>
        <strain evidence="1">MN1</strain>
    </source>
</reference>
<dbReference type="EMBL" id="JABBWG010000279">
    <property type="protein sequence ID" value="KAG1796163.1"/>
    <property type="molecule type" value="Genomic_DNA"/>
</dbReference>
<gene>
    <name evidence="1" type="ORF">BJ212DRAFT_485267</name>
</gene>
<comment type="caution">
    <text evidence="1">The sequence shown here is derived from an EMBL/GenBank/DDBJ whole genome shotgun (WGS) entry which is preliminary data.</text>
</comment>
<evidence type="ECO:0000313" key="1">
    <source>
        <dbReference type="EMBL" id="KAG1796163.1"/>
    </source>
</evidence>
<proteinExistence type="predicted"/>
<dbReference type="AlphaFoldDB" id="A0A9P7AX63"/>
<dbReference type="OrthoDB" id="2691496at2759"/>
<dbReference type="RefSeq" id="XP_041185320.1">
    <property type="nucleotide sequence ID" value="XM_041343313.1"/>
</dbReference>